<gene>
    <name evidence="1" type="ORF">RRG08_030897</name>
</gene>
<evidence type="ECO:0000313" key="2">
    <source>
        <dbReference type="Proteomes" id="UP001283361"/>
    </source>
</evidence>
<name>A0AAE1AG36_9GAST</name>
<dbReference type="Proteomes" id="UP001283361">
    <property type="component" value="Unassembled WGS sequence"/>
</dbReference>
<protein>
    <submittedName>
        <fullName evidence="1">Uncharacterized protein</fullName>
    </submittedName>
</protein>
<organism evidence="1 2">
    <name type="scientific">Elysia crispata</name>
    <name type="common">lettuce slug</name>
    <dbReference type="NCBI Taxonomy" id="231223"/>
    <lineage>
        <taxon>Eukaryota</taxon>
        <taxon>Metazoa</taxon>
        <taxon>Spiralia</taxon>
        <taxon>Lophotrochozoa</taxon>
        <taxon>Mollusca</taxon>
        <taxon>Gastropoda</taxon>
        <taxon>Heterobranchia</taxon>
        <taxon>Euthyneura</taxon>
        <taxon>Panpulmonata</taxon>
        <taxon>Sacoglossa</taxon>
        <taxon>Placobranchoidea</taxon>
        <taxon>Plakobranchidae</taxon>
        <taxon>Elysia</taxon>
    </lineage>
</organism>
<proteinExistence type="predicted"/>
<dbReference type="AlphaFoldDB" id="A0AAE1AG36"/>
<comment type="caution">
    <text evidence="1">The sequence shown here is derived from an EMBL/GenBank/DDBJ whole genome shotgun (WGS) entry which is preliminary data.</text>
</comment>
<sequence>MDVSFETRAPSRSQMVFGLQATCSPDPTLHHGTEFVFEPNQAQSQSGFDVLLIFFMSRPGFHLMFNHGCSGLKSAEALKGIPEKLKRNAGCTAVEGMP</sequence>
<keyword evidence="2" id="KW-1185">Reference proteome</keyword>
<evidence type="ECO:0000313" key="1">
    <source>
        <dbReference type="EMBL" id="KAK3786850.1"/>
    </source>
</evidence>
<reference evidence="1" key="1">
    <citation type="journal article" date="2023" name="G3 (Bethesda)">
        <title>A reference genome for the long-term kleptoplast-retaining sea slug Elysia crispata morphotype clarki.</title>
        <authorList>
            <person name="Eastman K.E."/>
            <person name="Pendleton A.L."/>
            <person name="Shaikh M.A."/>
            <person name="Suttiyut T."/>
            <person name="Ogas R."/>
            <person name="Tomko P."/>
            <person name="Gavelis G."/>
            <person name="Widhalm J.R."/>
            <person name="Wisecaver J.H."/>
        </authorList>
    </citation>
    <scope>NUCLEOTIDE SEQUENCE</scope>
    <source>
        <strain evidence="1">ECLA1</strain>
    </source>
</reference>
<dbReference type="EMBL" id="JAWDGP010001938">
    <property type="protein sequence ID" value="KAK3786850.1"/>
    <property type="molecule type" value="Genomic_DNA"/>
</dbReference>
<accession>A0AAE1AG36</accession>